<reference evidence="6 7" key="1">
    <citation type="journal article" date="2007" name="Nature">
        <title>Evolution of genes and genomes on the Drosophila phylogeny.</title>
        <authorList>
            <consortium name="Drosophila 12 Genomes Consortium"/>
            <person name="Clark A.G."/>
            <person name="Eisen M.B."/>
            <person name="Smith D.R."/>
            <person name="Bergman C.M."/>
            <person name="Oliver B."/>
            <person name="Markow T.A."/>
            <person name="Kaufman T.C."/>
            <person name="Kellis M."/>
            <person name="Gelbart W."/>
            <person name="Iyer V.N."/>
            <person name="Pollard D.A."/>
            <person name="Sackton T.B."/>
            <person name="Larracuente A.M."/>
            <person name="Singh N.D."/>
            <person name="Abad J.P."/>
            <person name="Abt D.N."/>
            <person name="Adryan B."/>
            <person name="Aguade M."/>
            <person name="Akashi H."/>
            <person name="Anderson W.W."/>
            <person name="Aquadro C.F."/>
            <person name="Ardell D.H."/>
            <person name="Arguello R."/>
            <person name="Artieri C.G."/>
            <person name="Barbash D.A."/>
            <person name="Barker D."/>
            <person name="Barsanti P."/>
            <person name="Batterham P."/>
            <person name="Batzoglou S."/>
            <person name="Begun D."/>
            <person name="Bhutkar A."/>
            <person name="Blanco E."/>
            <person name="Bosak S.A."/>
            <person name="Bradley R.K."/>
            <person name="Brand A.D."/>
            <person name="Brent M.R."/>
            <person name="Brooks A.N."/>
            <person name="Brown R.H."/>
            <person name="Butlin R.K."/>
            <person name="Caggese C."/>
            <person name="Calvi B.R."/>
            <person name="Bernardo de Carvalho A."/>
            <person name="Caspi A."/>
            <person name="Castrezana S."/>
            <person name="Celniker S.E."/>
            <person name="Chang J.L."/>
            <person name="Chapple C."/>
            <person name="Chatterji S."/>
            <person name="Chinwalla A."/>
            <person name="Civetta A."/>
            <person name="Clifton S.W."/>
            <person name="Comeron J.M."/>
            <person name="Costello J.C."/>
            <person name="Coyne J.A."/>
            <person name="Daub J."/>
            <person name="David R.G."/>
            <person name="Delcher A.L."/>
            <person name="Delehaunty K."/>
            <person name="Do C.B."/>
            <person name="Ebling H."/>
            <person name="Edwards K."/>
            <person name="Eickbush T."/>
            <person name="Evans J.D."/>
            <person name="Filipski A."/>
            <person name="Findeiss S."/>
            <person name="Freyhult E."/>
            <person name="Fulton L."/>
            <person name="Fulton R."/>
            <person name="Garcia A.C."/>
            <person name="Gardiner A."/>
            <person name="Garfield D.A."/>
            <person name="Garvin B.E."/>
            <person name="Gibson G."/>
            <person name="Gilbert D."/>
            <person name="Gnerre S."/>
            <person name="Godfrey J."/>
            <person name="Good R."/>
            <person name="Gotea V."/>
            <person name="Gravely B."/>
            <person name="Greenberg A.J."/>
            <person name="Griffiths-Jones S."/>
            <person name="Gross S."/>
            <person name="Guigo R."/>
            <person name="Gustafson E.A."/>
            <person name="Haerty W."/>
            <person name="Hahn M.W."/>
            <person name="Halligan D.L."/>
            <person name="Halpern A.L."/>
            <person name="Halter G.M."/>
            <person name="Han M.V."/>
            <person name="Heger A."/>
            <person name="Hillier L."/>
            <person name="Hinrichs A.S."/>
            <person name="Holmes I."/>
            <person name="Hoskins R.A."/>
            <person name="Hubisz M.J."/>
            <person name="Hultmark D."/>
            <person name="Huntley M.A."/>
            <person name="Jaffe D.B."/>
            <person name="Jagadeeshan S."/>
            <person name="Jeck W.R."/>
            <person name="Johnson J."/>
            <person name="Jones C.D."/>
            <person name="Jordan W.C."/>
            <person name="Karpen G.H."/>
            <person name="Kataoka E."/>
            <person name="Keightley P.D."/>
            <person name="Kheradpour P."/>
            <person name="Kirkness E.F."/>
            <person name="Koerich L.B."/>
            <person name="Kristiansen K."/>
            <person name="Kudrna D."/>
            <person name="Kulathinal R.J."/>
            <person name="Kumar S."/>
            <person name="Kwok R."/>
            <person name="Lander E."/>
            <person name="Langley C.H."/>
            <person name="Lapoint R."/>
            <person name="Lazzaro B.P."/>
            <person name="Lee S.J."/>
            <person name="Levesque L."/>
            <person name="Li R."/>
            <person name="Lin C.F."/>
            <person name="Lin M.F."/>
            <person name="Lindblad-Toh K."/>
            <person name="Llopart A."/>
            <person name="Long M."/>
            <person name="Low L."/>
            <person name="Lozovsky E."/>
            <person name="Lu J."/>
            <person name="Luo M."/>
            <person name="Machado C.A."/>
            <person name="Makalowski W."/>
            <person name="Marzo M."/>
            <person name="Matsuda M."/>
            <person name="Matzkin L."/>
            <person name="McAllister B."/>
            <person name="McBride C.S."/>
            <person name="McKernan B."/>
            <person name="McKernan K."/>
            <person name="Mendez-Lago M."/>
            <person name="Minx P."/>
            <person name="Mollenhauer M.U."/>
            <person name="Montooth K."/>
            <person name="Mount S.M."/>
            <person name="Mu X."/>
            <person name="Myers E."/>
            <person name="Negre B."/>
            <person name="Newfeld S."/>
            <person name="Nielsen R."/>
            <person name="Noor M.A."/>
            <person name="O'Grady P."/>
            <person name="Pachter L."/>
            <person name="Papaceit M."/>
            <person name="Parisi M.J."/>
            <person name="Parisi M."/>
            <person name="Parts L."/>
            <person name="Pedersen J.S."/>
            <person name="Pesole G."/>
            <person name="Phillippy A.M."/>
            <person name="Ponting C.P."/>
            <person name="Pop M."/>
            <person name="Porcelli D."/>
            <person name="Powell J.R."/>
            <person name="Prohaska S."/>
            <person name="Pruitt K."/>
            <person name="Puig M."/>
            <person name="Quesneville H."/>
            <person name="Ram K.R."/>
            <person name="Rand D."/>
            <person name="Rasmussen M.D."/>
            <person name="Reed L.K."/>
            <person name="Reenan R."/>
            <person name="Reily A."/>
            <person name="Remington K.A."/>
            <person name="Rieger T.T."/>
            <person name="Ritchie M.G."/>
            <person name="Robin C."/>
            <person name="Rogers Y.H."/>
            <person name="Rohde C."/>
            <person name="Rozas J."/>
            <person name="Rubenfield M.J."/>
            <person name="Ruiz A."/>
            <person name="Russo S."/>
            <person name="Salzberg S.L."/>
            <person name="Sanchez-Gracia A."/>
            <person name="Saranga D.J."/>
            <person name="Sato H."/>
            <person name="Schaeffer S.W."/>
            <person name="Schatz M.C."/>
            <person name="Schlenke T."/>
            <person name="Schwartz R."/>
            <person name="Segarra C."/>
            <person name="Singh R.S."/>
            <person name="Sirot L."/>
            <person name="Sirota M."/>
            <person name="Sisneros N.B."/>
            <person name="Smith C.D."/>
            <person name="Smith T.F."/>
            <person name="Spieth J."/>
            <person name="Stage D.E."/>
            <person name="Stark A."/>
            <person name="Stephan W."/>
            <person name="Strausberg R.L."/>
            <person name="Strempel S."/>
            <person name="Sturgill D."/>
            <person name="Sutton G."/>
            <person name="Sutton G.G."/>
            <person name="Tao W."/>
            <person name="Teichmann S."/>
            <person name="Tobari Y.N."/>
            <person name="Tomimura Y."/>
            <person name="Tsolas J.M."/>
            <person name="Valente V.L."/>
            <person name="Venter E."/>
            <person name="Venter J.C."/>
            <person name="Vicario S."/>
            <person name="Vieira F.G."/>
            <person name="Vilella A.J."/>
            <person name="Villasante A."/>
            <person name="Walenz B."/>
            <person name="Wang J."/>
            <person name="Wasserman M."/>
            <person name="Watts T."/>
            <person name="Wilson D."/>
            <person name="Wilson R.K."/>
            <person name="Wing R.A."/>
            <person name="Wolfner M.F."/>
            <person name="Wong A."/>
            <person name="Wong G.K."/>
            <person name="Wu C.I."/>
            <person name="Wu G."/>
            <person name="Yamamoto D."/>
            <person name="Yang H.P."/>
            <person name="Yang S.P."/>
            <person name="Yorke J.A."/>
            <person name="Yoshida K."/>
            <person name="Zdobnov E."/>
            <person name="Zhang P."/>
            <person name="Zhang Y."/>
            <person name="Zimin A.V."/>
            <person name="Baldwin J."/>
            <person name="Abdouelleil A."/>
            <person name="Abdulkadir J."/>
            <person name="Abebe A."/>
            <person name="Abera B."/>
            <person name="Abreu J."/>
            <person name="Acer S.C."/>
            <person name="Aftuck L."/>
            <person name="Alexander A."/>
            <person name="An P."/>
            <person name="Anderson E."/>
            <person name="Anderson S."/>
            <person name="Arachi H."/>
            <person name="Azer M."/>
            <person name="Bachantsang P."/>
            <person name="Barry A."/>
            <person name="Bayul T."/>
            <person name="Berlin A."/>
            <person name="Bessette D."/>
            <person name="Bloom T."/>
            <person name="Blye J."/>
            <person name="Boguslavskiy L."/>
            <person name="Bonnet C."/>
            <person name="Boukhgalter B."/>
            <person name="Bourzgui I."/>
            <person name="Brown A."/>
            <person name="Cahill P."/>
            <person name="Channer S."/>
            <person name="Cheshatsang Y."/>
            <person name="Chuda L."/>
            <person name="Citroen M."/>
            <person name="Collymore A."/>
            <person name="Cooke P."/>
            <person name="Costello M."/>
            <person name="D'Aco K."/>
            <person name="Daza R."/>
            <person name="De Haan G."/>
            <person name="DeGray S."/>
            <person name="DeMaso C."/>
            <person name="Dhargay N."/>
            <person name="Dooley K."/>
            <person name="Dooley E."/>
            <person name="Doricent M."/>
            <person name="Dorje P."/>
            <person name="Dorjee K."/>
            <person name="Dupes A."/>
            <person name="Elong R."/>
            <person name="Falk J."/>
            <person name="Farina A."/>
            <person name="Faro S."/>
            <person name="Ferguson D."/>
            <person name="Fisher S."/>
            <person name="Foley C.D."/>
            <person name="Franke A."/>
            <person name="Friedrich D."/>
            <person name="Gadbois L."/>
            <person name="Gearin G."/>
            <person name="Gearin C.R."/>
            <person name="Giannoukos G."/>
            <person name="Goode T."/>
            <person name="Graham J."/>
            <person name="Grandbois E."/>
            <person name="Grewal S."/>
            <person name="Gyaltsen K."/>
            <person name="Hafez N."/>
            <person name="Hagos B."/>
            <person name="Hall J."/>
            <person name="Henson C."/>
            <person name="Hollinger A."/>
            <person name="Honan T."/>
            <person name="Huard M.D."/>
            <person name="Hughes L."/>
            <person name="Hurhula B."/>
            <person name="Husby M.E."/>
            <person name="Kamat A."/>
            <person name="Kanga B."/>
            <person name="Kashin S."/>
            <person name="Khazanovich D."/>
            <person name="Kisner P."/>
            <person name="Lance K."/>
            <person name="Lara M."/>
            <person name="Lee W."/>
            <person name="Lennon N."/>
            <person name="Letendre F."/>
            <person name="LeVine R."/>
            <person name="Lipovsky A."/>
            <person name="Liu X."/>
            <person name="Liu J."/>
            <person name="Liu S."/>
            <person name="Lokyitsang T."/>
            <person name="Lokyitsang Y."/>
            <person name="Lubonja R."/>
            <person name="Lui A."/>
            <person name="MacDonald P."/>
            <person name="Magnisalis V."/>
            <person name="Maru K."/>
            <person name="Matthews C."/>
            <person name="McCusker W."/>
            <person name="McDonough S."/>
            <person name="Mehta T."/>
            <person name="Meldrim J."/>
            <person name="Meneus L."/>
            <person name="Mihai O."/>
            <person name="Mihalev A."/>
            <person name="Mihova T."/>
            <person name="Mittelman R."/>
            <person name="Mlenga V."/>
            <person name="Montmayeur A."/>
            <person name="Mulrain L."/>
            <person name="Navidi A."/>
            <person name="Naylor J."/>
            <person name="Negash T."/>
            <person name="Nguyen T."/>
            <person name="Nguyen N."/>
            <person name="Nicol R."/>
            <person name="Norbu C."/>
            <person name="Norbu N."/>
            <person name="Novod N."/>
            <person name="O'Neill B."/>
            <person name="Osman S."/>
            <person name="Markiewicz E."/>
            <person name="Oyono O.L."/>
            <person name="Patti C."/>
            <person name="Phunkhang P."/>
            <person name="Pierre F."/>
            <person name="Priest M."/>
            <person name="Raghuraman S."/>
            <person name="Rege F."/>
            <person name="Reyes R."/>
            <person name="Rise C."/>
            <person name="Rogov P."/>
            <person name="Ross K."/>
            <person name="Ryan E."/>
            <person name="Settipalli S."/>
            <person name="Shea T."/>
            <person name="Sherpa N."/>
            <person name="Shi L."/>
            <person name="Shih D."/>
            <person name="Sparrow T."/>
            <person name="Spaulding J."/>
            <person name="Stalker J."/>
            <person name="Stange-Thomann N."/>
            <person name="Stavropoulos S."/>
            <person name="Stone C."/>
            <person name="Strader C."/>
            <person name="Tesfaye S."/>
            <person name="Thomson T."/>
            <person name="Thoulutsang Y."/>
            <person name="Thoulutsang D."/>
            <person name="Topham K."/>
            <person name="Topping I."/>
            <person name="Tsamla T."/>
            <person name="Vassiliev H."/>
            <person name="Vo A."/>
            <person name="Wangchuk T."/>
            <person name="Wangdi T."/>
            <person name="Weiand M."/>
            <person name="Wilkinson J."/>
            <person name="Wilson A."/>
            <person name="Yadav S."/>
            <person name="Young G."/>
            <person name="Yu Q."/>
            <person name="Zembek L."/>
            <person name="Zhong D."/>
            <person name="Zimmer A."/>
            <person name="Zwirko Z."/>
            <person name="Jaffe D.B."/>
            <person name="Alvarez P."/>
            <person name="Brockman W."/>
            <person name="Butler J."/>
            <person name="Chin C."/>
            <person name="Gnerre S."/>
            <person name="Grabherr M."/>
            <person name="Kleber M."/>
            <person name="Mauceli E."/>
            <person name="MacCallum I."/>
        </authorList>
    </citation>
    <scope>NUCLEOTIDE SEQUENCE [LARGE SCALE GENOMIC DNA]</scope>
    <source>
        <strain evidence="7">Tucson 15287-2541.00</strain>
    </source>
</reference>
<dbReference type="PROSITE" id="PS00455">
    <property type="entry name" value="AMP_BINDING"/>
    <property type="match status" value="1"/>
</dbReference>
<dbReference type="FunFam" id="3.30.300.30:FF:000007">
    <property type="entry name" value="4-coumarate--CoA ligase 2"/>
    <property type="match status" value="1"/>
</dbReference>
<protein>
    <submittedName>
        <fullName evidence="6">GH20894</fullName>
    </submittedName>
</protein>
<evidence type="ECO:0000256" key="1">
    <source>
        <dbReference type="ARBA" id="ARBA00004275"/>
    </source>
</evidence>
<feature type="domain" description="AMP-binding enzyme C-terminal" evidence="5">
    <location>
        <begin position="442"/>
        <end position="519"/>
    </location>
</feature>
<dbReference type="EMBL" id="CH916367">
    <property type="protein sequence ID" value="EDW00652.1"/>
    <property type="molecule type" value="Genomic_DNA"/>
</dbReference>
<dbReference type="InterPro" id="IPR025110">
    <property type="entry name" value="AMP-bd_C"/>
</dbReference>
<dbReference type="PANTHER" id="PTHR24096">
    <property type="entry name" value="LONG-CHAIN-FATTY-ACID--COA LIGASE"/>
    <property type="match status" value="1"/>
</dbReference>
<dbReference type="PANTHER" id="PTHR24096:SF353">
    <property type="entry name" value="GH16244P-RELATED"/>
    <property type="match status" value="1"/>
</dbReference>
<proteinExistence type="inferred from homology"/>
<dbReference type="PhylomeDB" id="B4J4V6"/>
<dbReference type="STRING" id="7222.B4J4V6"/>
<dbReference type="eggNOG" id="KOG1176">
    <property type="taxonomic scope" value="Eukaryota"/>
</dbReference>
<dbReference type="Proteomes" id="UP000001070">
    <property type="component" value="Unassembled WGS sequence"/>
</dbReference>
<name>B4J4V6_DROGR</name>
<dbReference type="InParanoid" id="B4J4V6"/>
<dbReference type="InterPro" id="IPR000873">
    <property type="entry name" value="AMP-dep_synth/lig_dom"/>
</dbReference>
<evidence type="ECO:0000313" key="6">
    <source>
        <dbReference type="EMBL" id="EDW00652.1"/>
    </source>
</evidence>
<evidence type="ECO:0000256" key="2">
    <source>
        <dbReference type="ARBA" id="ARBA00006432"/>
    </source>
</evidence>
<dbReference type="KEGG" id="dgr:6559517"/>
<comment type="similarity">
    <text evidence="2">Belongs to the ATP-dependent AMP-binding enzyme family.</text>
</comment>
<evidence type="ECO:0000259" key="5">
    <source>
        <dbReference type="Pfam" id="PF13193"/>
    </source>
</evidence>
<dbReference type="AlphaFoldDB" id="B4J4V6"/>
<dbReference type="HOGENOM" id="CLU_000022_59_2_1"/>
<dbReference type="OMA" id="PMTHIFG"/>
<dbReference type="GO" id="GO:0005777">
    <property type="term" value="C:peroxisome"/>
    <property type="evidence" value="ECO:0007669"/>
    <property type="project" value="UniProtKB-SubCell"/>
</dbReference>
<dbReference type="InterPro" id="IPR045851">
    <property type="entry name" value="AMP-bd_C_sf"/>
</dbReference>
<feature type="domain" description="AMP-dependent synthetase/ligase" evidence="4">
    <location>
        <begin position="43"/>
        <end position="391"/>
    </location>
</feature>
<dbReference type="Pfam" id="PF00501">
    <property type="entry name" value="AMP-binding"/>
    <property type="match status" value="1"/>
</dbReference>
<comment type="subcellular location">
    <subcellularLocation>
        <location evidence="1">Peroxisome</location>
    </subcellularLocation>
</comment>
<dbReference type="SMR" id="B4J4V6"/>
<evidence type="ECO:0000259" key="4">
    <source>
        <dbReference type="Pfam" id="PF00501"/>
    </source>
</evidence>
<dbReference type="InterPro" id="IPR020845">
    <property type="entry name" value="AMP-binding_CS"/>
</dbReference>
<sequence>MATKAFCPTFYDPETKIWRGAKRRPYYDPRCSVGDVIHTTLGNFPNQVIQINIEDGTKVTCLEIRKWGVRLAMYLKKEQITQTDIVGLISETNNYVVAVVVASFFNATPFHAVNVTRDAKTVQRLYEVTKPKIMFCDGFDYERIKEITKEWAPKIVLLSGRIEGVTHIEDLLVPQPEENKYQPAALDKDGNQTAAILCSSGTSGLPKAVHISHTYIARTPPLCKSTDIILTHATVDWATGFSCIVLSLFYCAPRLIFKGDYNAEKTLKIIQDYEATIVALAPWQAYELFTHPLATEKSLNSVSLAFITGGWISLKVLQRAQELMKQCNILFSYGSTETGGITGNVDQTLNNSVGRIFPGLRVRIVNDEGTNLQHNEVGEVLIDTGFKWQGYVNNVADTESTMQDGWINLGDLGYFDDDNNLYLVDRKKDLLKYKSKHYWPNEIEQVIIELPDVLNVCVVGVKDERHGDAAGALIIKKPGSALTKQQVIDHVAKRVVVDYKQLNSGVQFVDILPQNQNGKVMRSEARQLFEKNMN</sequence>
<dbReference type="Gene3D" id="3.30.300.30">
    <property type="match status" value="1"/>
</dbReference>
<keyword evidence="7" id="KW-1185">Reference proteome</keyword>
<gene>
    <name evidence="6" type="primary">Dgri\GH20894</name>
    <name evidence="6" type="ORF">Dgri_GH20894</name>
</gene>
<dbReference type="SUPFAM" id="SSF56801">
    <property type="entry name" value="Acetyl-CoA synthetase-like"/>
    <property type="match status" value="1"/>
</dbReference>
<dbReference type="Pfam" id="PF13193">
    <property type="entry name" value="AMP-binding_C"/>
    <property type="match status" value="1"/>
</dbReference>
<keyword evidence="3" id="KW-0576">Peroxisome</keyword>
<dbReference type="OrthoDB" id="10253869at2759"/>
<evidence type="ECO:0000313" key="7">
    <source>
        <dbReference type="Proteomes" id="UP000001070"/>
    </source>
</evidence>
<organism evidence="7">
    <name type="scientific">Drosophila grimshawi</name>
    <name type="common">Hawaiian fruit fly</name>
    <name type="synonym">Idiomyia grimshawi</name>
    <dbReference type="NCBI Taxonomy" id="7222"/>
    <lineage>
        <taxon>Eukaryota</taxon>
        <taxon>Metazoa</taxon>
        <taxon>Ecdysozoa</taxon>
        <taxon>Arthropoda</taxon>
        <taxon>Hexapoda</taxon>
        <taxon>Insecta</taxon>
        <taxon>Pterygota</taxon>
        <taxon>Neoptera</taxon>
        <taxon>Endopterygota</taxon>
        <taxon>Diptera</taxon>
        <taxon>Brachycera</taxon>
        <taxon>Muscomorpha</taxon>
        <taxon>Ephydroidea</taxon>
        <taxon>Drosophilidae</taxon>
        <taxon>Drosophila</taxon>
        <taxon>Hawaiian Drosophila</taxon>
    </lineage>
</organism>
<dbReference type="Gene3D" id="3.40.50.12780">
    <property type="entry name" value="N-terminal domain of ligase-like"/>
    <property type="match status" value="1"/>
</dbReference>
<dbReference type="FunFam" id="3.40.50.12780:FF:000025">
    <property type="entry name" value="luciferin 4-monooxygenase"/>
    <property type="match status" value="1"/>
</dbReference>
<dbReference type="InterPro" id="IPR042099">
    <property type="entry name" value="ANL_N_sf"/>
</dbReference>
<dbReference type="GO" id="GO:0004467">
    <property type="term" value="F:long-chain fatty acid-CoA ligase activity"/>
    <property type="evidence" value="ECO:0007669"/>
    <property type="project" value="TreeGrafter"/>
</dbReference>
<accession>B4J4V6</accession>
<evidence type="ECO:0000256" key="3">
    <source>
        <dbReference type="ARBA" id="ARBA00023140"/>
    </source>
</evidence>
<dbReference type="GO" id="GO:0046949">
    <property type="term" value="P:fatty-acyl-CoA biosynthetic process"/>
    <property type="evidence" value="ECO:0007669"/>
    <property type="project" value="TreeGrafter"/>
</dbReference>